<dbReference type="GO" id="GO:0035838">
    <property type="term" value="C:growing cell tip"/>
    <property type="evidence" value="ECO:0007669"/>
    <property type="project" value="TreeGrafter"/>
</dbReference>
<dbReference type="GO" id="GO:0032153">
    <property type="term" value="C:cell division site"/>
    <property type="evidence" value="ECO:0007669"/>
    <property type="project" value="TreeGrafter"/>
</dbReference>
<keyword evidence="1" id="KW-0472">Membrane</keyword>
<dbReference type="InterPro" id="IPR009571">
    <property type="entry name" value="SUR7/Rim9-like_fungi"/>
</dbReference>
<dbReference type="HOGENOM" id="CLU_088627_0_0_1"/>
<accession>A0A0C2TCK9</accession>
<feature type="transmembrane region" description="Helical" evidence="1">
    <location>
        <begin position="9"/>
        <end position="29"/>
    </location>
</feature>
<dbReference type="AlphaFoldDB" id="A0A0C2TCK9"/>
<dbReference type="Pfam" id="PF06687">
    <property type="entry name" value="SUR7"/>
    <property type="match status" value="1"/>
</dbReference>
<dbReference type="PANTHER" id="PTHR28013">
    <property type="entry name" value="PROTEIN DCV1-RELATED"/>
    <property type="match status" value="1"/>
</dbReference>
<evidence type="ECO:0000313" key="3">
    <source>
        <dbReference type="Proteomes" id="UP000054549"/>
    </source>
</evidence>
<evidence type="ECO:0000313" key="2">
    <source>
        <dbReference type="EMBL" id="KIL64539.1"/>
    </source>
</evidence>
<dbReference type="GO" id="GO:0005886">
    <property type="term" value="C:plasma membrane"/>
    <property type="evidence" value="ECO:0007669"/>
    <property type="project" value="InterPro"/>
</dbReference>
<dbReference type="Gene3D" id="1.20.140.150">
    <property type="match status" value="1"/>
</dbReference>
<feature type="transmembrane region" description="Helical" evidence="1">
    <location>
        <begin position="103"/>
        <end position="121"/>
    </location>
</feature>
<evidence type="ECO:0000256" key="1">
    <source>
        <dbReference type="SAM" id="Phobius"/>
    </source>
</evidence>
<dbReference type="InterPro" id="IPR051380">
    <property type="entry name" value="pH-response_reg_palI/RIM9"/>
</dbReference>
<dbReference type="Proteomes" id="UP000054549">
    <property type="component" value="Unassembled WGS sequence"/>
</dbReference>
<protein>
    <recommendedName>
        <fullName evidence="4">Pali-domain-containing protein</fullName>
    </recommendedName>
</protein>
<proteinExistence type="predicted"/>
<reference evidence="2 3" key="1">
    <citation type="submission" date="2014-04" db="EMBL/GenBank/DDBJ databases">
        <title>Evolutionary Origins and Diversification of the Mycorrhizal Mutualists.</title>
        <authorList>
            <consortium name="DOE Joint Genome Institute"/>
            <consortium name="Mycorrhizal Genomics Consortium"/>
            <person name="Kohler A."/>
            <person name="Kuo A."/>
            <person name="Nagy L.G."/>
            <person name="Floudas D."/>
            <person name="Copeland A."/>
            <person name="Barry K.W."/>
            <person name="Cichocki N."/>
            <person name="Veneault-Fourrey C."/>
            <person name="LaButti K."/>
            <person name="Lindquist E.A."/>
            <person name="Lipzen A."/>
            <person name="Lundell T."/>
            <person name="Morin E."/>
            <person name="Murat C."/>
            <person name="Riley R."/>
            <person name="Ohm R."/>
            <person name="Sun H."/>
            <person name="Tunlid A."/>
            <person name="Henrissat B."/>
            <person name="Grigoriev I.V."/>
            <person name="Hibbett D.S."/>
            <person name="Martin F."/>
        </authorList>
    </citation>
    <scope>NUCLEOTIDE SEQUENCE [LARGE SCALE GENOMIC DNA]</scope>
    <source>
        <strain evidence="2 3">Koide BX008</strain>
    </source>
</reference>
<keyword evidence="3" id="KW-1185">Reference proteome</keyword>
<feature type="transmembrane region" description="Helical" evidence="1">
    <location>
        <begin position="128"/>
        <end position="155"/>
    </location>
</feature>
<dbReference type="EMBL" id="KN818248">
    <property type="protein sequence ID" value="KIL64539.1"/>
    <property type="molecule type" value="Genomic_DNA"/>
</dbReference>
<dbReference type="STRING" id="946122.A0A0C2TCK9"/>
<sequence>MLKYQIPGVFLLFCAFVLTLITSISLPYLPTLDITRAYFGDLQVTIANEPSNQLRMGVWTYCHYILNGDRQCPNTGYAYSVLAFDVTTMRDISISSSWTRGLAVHPVTAIVTIVALVFSLVPRTFPMLVACVLAFISVLLCFIAFLIDVALFAYAKNQFSGNAITGPGLWVNFAAMIVAGIASCSLFIGSRLERAGDEHIGTASSSTEKRTFLARFRRNK</sequence>
<dbReference type="PANTHER" id="PTHR28013:SF4">
    <property type="entry name" value="MARVEL DOMAIN-CONTAINING PROTEIN"/>
    <property type="match status" value="1"/>
</dbReference>
<feature type="transmembrane region" description="Helical" evidence="1">
    <location>
        <begin position="167"/>
        <end position="188"/>
    </location>
</feature>
<dbReference type="OrthoDB" id="2354757at2759"/>
<name>A0A0C2TCK9_AMAMK</name>
<gene>
    <name evidence="2" type="ORF">M378DRAFT_126357</name>
</gene>
<evidence type="ECO:0008006" key="4">
    <source>
        <dbReference type="Google" id="ProtNLM"/>
    </source>
</evidence>
<organism evidence="2 3">
    <name type="scientific">Amanita muscaria (strain Koide BX008)</name>
    <dbReference type="NCBI Taxonomy" id="946122"/>
    <lineage>
        <taxon>Eukaryota</taxon>
        <taxon>Fungi</taxon>
        <taxon>Dikarya</taxon>
        <taxon>Basidiomycota</taxon>
        <taxon>Agaricomycotina</taxon>
        <taxon>Agaricomycetes</taxon>
        <taxon>Agaricomycetidae</taxon>
        <taxon>Agaricales</taxon>
        <taxon>Pluteineae</taxon>
        <taxon>Amanitaceae</taxon>
        <taxon>Amanita</taxon>
    </lineage>
</organism>
<keyword evidence="1" id="KW-1133">Transmembrane helix</keyword>
<keyword evidence="1" id="KW-0812">Transmembrane</keyword>
<dbReference type="InParanoid" id="A0A0C2TCK9"/>